<dbReference type="RefSeq" id="YP_009044820.1">
    <property type="nucleotide sequence ID" value="NC_024387.1"/>
</dbReference>
<feature type="transmembrane region" description="Helical" evidence="1">
    <location>
        <begin position="112"/>
        <end position="137"/>
    </location>
</feature>
<protein>
    <submittedName>
        <fullName evidence="2">Uncharacterized protein</fullName>
    </submittedName>
</protein>
<evidence type="ECO:0000313" key="2">
    <source>
        <dbReference type="EMBL" id="AHL18798.1"/>
    </source>
</evidence>
<reference evidence="2 3" key="1">
    <citation type="journal article" date="2014" name="Appl. Environ. Microbiol.">
        <title>Comparative genomic and morphological analysis of Listeria phages isolated from farm environments.</title>
        <authorList>
            <person name="Denes T."/>
            <person name="Vongkamjan K."/>
            <person name="Ackermann H.W."/>
            <person name="Moreno Switt A.I."/>
            <person name="Wiedmann M."/>
            <person name="den Bakker H.C."/>
        </authorList>
    </citation>
    <scope>NUCLEOTIDE SEQUENCE [LARGE SCALE GENOMIC DNA]</scope>
</reference>
<accession>A0A059T5F5</accession>
<sequence>MEAEKQVGYVTRLELLEHESKLKIDVSKDIEKIENKVDVLGDDLSDLKDIVIPLSISLDQIAKNTERTAETLDRFASDTTIHLHDHDIELTEIKAKSENEERAKTKAKTSDVGVTVAIIGLIGAVITTIITIAPMLWK</sequence>
<keyword evidence="1" id="KW-0812">Transmembrane</keyword>
<evidence type="ECO:0000256" key="1">
    <source>
        <dbReference type="SAM" id="Phobius"/>
    </source>
</evidence>
<dbReference type="Proteomes" id="UP000026993">
    <property type="component" value="Segment"/>
</dbReference>
<name>A0A059T5F5_9CAUD</name>
<gene>
    <name evidence="2" type="ORF">LP101_019</name>
</gene>
<organism evidence="2 3">
    <name type="scientific">Listeria phage LP-101</name>
    <dbReference type="NCBI Taxonomy" id="1458856"/>
    <lineage>
        <taxon>Viruses</taxon>
        <taxon>Duplodnaviria</taxon>
        <taxon>Heunggongvirae</taxon>
        <taxon>Uroviricota</taxon>
        <taxon>Caudoviricetes</taxon>
        <taxon>Trabyvirinae</taxon>
        <taxon>Slepowronvirus</taxon>
        <taxon>Slepowronvirus LP101</taxon>
    </lineage>
</organism>
<dbReference type="EMBL" id="KJ094023">
    <property type="protein sequence ID" value="AHL18798.1"/>
    <property type="molecule type" value="Genomic_DNA"/>
</dbReference>
<dbReference type="GeneID" id="19735934"/>
<keyword evidence="1" id="KW-1133">Transmembrane helix</keyword>
<keyword evidence="3" id="KW-1185">Reference proteome</keyword>
<keyword evidence="1" id="KW-0472">Membrane</keyword>
<dbReference type="KEGG" id="vg:19735934"/>
<proteinExistence type="predicted"/>
<dbReference type="OrthoDB" id="34359at10239"/>
<evidence type="ECO:0000313" key="3">
    <source>
        <dbReference type="Proteomes" id="UP000026993"/>
    </source>
</evidence>